<dbReference type="CDD" id="cd02257">
    <property type="entry name" value="Peptidase_C19"/>
    <property type="match status" value="1"/>
</dbReference>
<dbReference type="GeneID" id="102805219"/>
<dbReference type="InterPro" id="IPR038765">
    <property type="entry name" value="Papain-like_cys_pep_sf"/>
</dbReference>
<feature type="transmembrane region" description="Helical" evidence="4">
    <location>
        <begin position="28"/>
        <end position="48"/>
    </location>
</feature>
<dbReference type="PANTHER" id="PTHR21646">
    <property type="entry name" value="UBIQUITIN CARBOXYL-TERMINAL HYDROLASE"/>
    <property type="match status" value="1"/>
</dbReference>
<organism evidence="6 7">
    <name type="scientific">Saccoglossus kowalevskii</name>
    <name type="common">Acorn worm</name>
    <dbReference type="NCBI Taxonomy" id="10224"/>
    <lineage>
        <taxon>Eukaryota</taxon>
        <taxon>Metazoa</taxon>
        <taxon>Hemichordata</taxon>
        <taxon>Enteropneusta</taxon>
        <taxon>Harrimaniidae</taxon>
        <taxon>Saccoglossus</taxon>
    </lineage>
</organism>
<comment type="catalytic activity">
    <reaction evidence="1">
        <text>Thiol-dependent hydrolysis of ester, thioester, amide, peptide and isopeptide bonds formed by the C-terminal Gly of ubiquitin (a 76-residue protein attached to proteins as an intracellular targeting signal).</text>
        <dbReference type="EC" id="3.4.19.12"/>
    </reaction>
</comment>
<sequence length="648" mass="73378">MNDSASPAVARILASISQESLWLVITEYLIPLTFAFRFIAEIVLFITIDGIAKSFLSRTRTSLQRRQIWLYEALILLLISGLITIYIHQPFVLWALIICTFGCSMLHKDQRQYNQFHAEKNVYSSKPVNYYQDSLQKNLSSEIVRRPLLPRPGIARQRSPILIGESWTSPQKSPPPDEAPPTKVTGVHKQVNRYTPSFTNWFSYFKPANTPPGLQNRGQNLCFMNSVLQCLAHTPLLAAHFANQVRPLSANQLESALVAAVGNLLEVLNVLPGTTTSAAISTTAFRSATNRMMPSLIANPDVGSQSQQDASEFLTWLLSALQTILNNKYTLQNVVSDTTNTGNMLKFVYGDLSDERVRELKELCQKTIENANGLNNDSYADAITMLSDLEWLVYCRQNNSIIDEMFTGQFVDVRFCCKCSHISVSTEPFTVLPVAVPEQVAYRDQVKLKDCIATFSSTEELSGRDSLVCSHCCCSREKSTPRRSERLQQMGKTSLDSKELAEDEKMESYASESPISGQRRSLLRQLPECLIVQLMRFRYDSLRCRTYKKHTPITIPLNELDLSNLILDTVTNREPVINLRSAYYLYSLCLHLGGQSASCGHYVAYSKALDDNWYKFDDDYVTMVSNMEDECNNDVIKENAYLLFFKRK</sequence>
<accession>A0ABM0MX88</accession>
<evidence type="ECO:0000256" key="3">
    <source>
        <dbReference type="SAM" id="MobiDB-lite"/>
    </source>
</evidence>
<dbReference type="SUPFAM" id="SSF54001">
    <property type="entry name" value="Cysteine proteinases"/>
    <property type="match status" value="1"/>
</dbReference>
<evidence type="ECO:0000256" key="1">
    <source>
        <dbReference type="ARBA" id="ARBA00000707"/>
    </source>
</evidence>
<evidence type="ECO:0000256" key="4">
    <source>
        <dbReference type="SAM" id="Phobius"/>
    </source>
</evidence>
<evidence type="ECO:0000256" key="2">
    <source>
        <dbReference type="ARBA" id="ARBA00012759"/>
    </source>
</evidence>
<evidence type="ECO:0000259" key="5">
    <source>
        <dbReference type="PROSITE" id="PS50235"/>
    </source>
</evidence>
<keyword evidence="6" id="KW-1185">Reference proteome</keyword>
<dbReference type="EC" id="3.4.19.12" evidence="2"/>
<dbReference type="InterPro" id="IPR050185">
    <property type="entry name" value="Ub_carboxyl-term_hydrolase"/>
</dbReference>
<dbReference type="RefSeq" id="XP_006824629.1">
    <property type="nucleotide sequence ID" value="XM_006824566.1"/>
</dbReference>
<gene>
    <name evidence="7" type="primary">LOC102805219</name>
</gene>
<dbReference type="Gene3D" id="3.90.70.10">
    <property type="entry name" value="Cysteine proteinases"/>
    <property type="match status" value="1"/>
</dbReference>
<name>A0ABM0MX88_SACKO</name>
<evidence type="ECO:0000313" key="6">
    <source>
        <dbReference type="Proteomes" id="UP000694865"/>
    </source>
</evidence>
<keyword evidence="4" id="KW-0472">Membrane</keyword>
<dbReference type="InterPro" id="IPR028889">
    <property type="entry name" value="USP"/>
</dbReference>
<dbReference type="PANTHER" id="PTHR21646:SF23">
    <property type="entry name" value="UBIQUITIN CARBOXYL-TERMINAL HYDROLASE USP2"/>
    <property type="match status" value="1"/>
</dbReference>
<feature type="region of interest" description="Disordered" evidence="3">
    <location>
        <begin position="484"/>
        <end position="513"/>
    </location>
</feature>
<protein>
    <recommendedName>
        <fullName evidence="2">ubiquitinyl hydrolase 1</fullName>
        <ecNumber evidence="2">3.4.19.12</ecNumber>
    </recommendedName>
</protein>
<dbReference type="InterPro" id="IPR001394">
    <property type="entry name" value="Peptidase_C19_UCH"/>
</dbReference>
<feature type="region of interest" description="Disordered" evidence="3">
    <location>
        <begin position="165"/>
        <end position="184"/>
    </location>
</feature>
<dbReference type="PROSITE" id="PS00973">
    <property type="entry name" value="USP_2"/>
    <property type="match status" value="1"/>
</dbReference>
<dbReference type="PROSITE" id="PS50235">
    <property type="entry name" value="USP_3"/>
    <property type="match status" value="1"/>
</dbReference>
<reference evidence="7" key="1">
    <citation type="submission" date="2025-08" db="UniProtKB">
        <authorList>
            <consortium name="RefSeq"/>
        </authorList>
    </citation>
    <scope>IDENTIFICATION</scope>
    <source>
        <tissue evidence="7">Testes</tissue>
    </source>
</reference>
<keyword evidence="4" id="KW-1133">Transmembrane helix</keyword>
<dbReference type="Proteomes" id="UP000694865">
    <property type="component" value="Unplaced"/>
</dbReference>
<dbReference type="Pfam" id="PF00443">
    <property type="entry name" value="UCH"/>
    <property type="match status" value="1"/>
</dbReference>
<dbReference type="InterPro" id="IPR018200">
    <property type="entry name" value="USP_CS"/>
</dbReference>
<proteinExistence type="predicted"/>
<feature type="domain" description="USP" evidence="5">
    <location>
        <begin position="212"/>
        <end position="648"/>
    </location>
</feature>
<evidence type="ECO:0000313" key="7">
    <source>
        <dbReference type="RefSeq" id="XP_006824629.1"/>
    </source>
</evidence>
<keyword evidence="4" id="KW-0812">Transmembrane</keyword>
<feature type="transmembrane region" description="Helical" evidence="4">
    <location>
        <begin position="68"/>
        <end position="85"/>
    </location>
</feature>